<dbReference type="EC" id="2.7.11.1" evidence="7"/>
<comment type="caution">
    <text evidence="7">The sequence shown here is derived from an EMBL/GenBank/DDBJ whole genome shotgun (WGS) entry which is preliminary data.</text>
</comment>
<dbReference type="GO" id="GO:0005524">
    <property type="term" value="F:ATP binding"/>
    <property type="evidence" value="ECO:0007669"/>
    <property type="project" value="UniProtKB-KW"/>
</dbReference>
<reference evidence="7 8" key="1">
    <citation type="submission" date="2018-03" db="EMBL/GenBank/DDBJ databases">
        <title>Draft Genome Sequences of the Obligatory Marine Myxobacteria Enhygromyxa salina SWB007.</title>
        <authorList>
            <person name="Poehlein A."/>
            <person name="Moghaddam J.A."/>
            <person name="Harms H."/>
            <person name="Alanjari M."/>
            <person name="Koenig G.M."/>
            <person name="Daniel R."/>
            <person name="Schaeberle T.F."/>
        </authorList>
    </citation>
    <scope>NUCLEOTIDE SEQUENCE [LARGE SCALE GENOMIC DNA]</scope>
    <source>
        <strain evidence="7 8">SWB007</strain>
    </source>
</reference>
<evidence type="ECO:0000313" key="8">
    <source>
        <dbReference type="Proteomes" id="UP000238823"/>
    </source>
</evidence>
<feature type="domain" description="Protein kinase" evidence="6">
    <location>
        <begin position="61"/>
        <end position="334"/>
    </location>
</feature>
<dbReference type="RefSeq" id="WP_106093377.1">
    <property type="nucleotide sequence ID" value="NZ_PVNL01000124.1"/>
</dbReference>
<dbReference type="Proteomes" id="UP000238823">
    <property type="component" value="Unassembled WGS sequence"/>
</dbReference>
<dbReference type="InterPro" id="IPR011009">
    <property type="entry name" value="Kinase-like_dom_sf"/>
</dbReference>
<dbReference type="OrthoDB" id="9779541at2"/>
<evidence type="ECO:0000256" key="2">
    <source>
        <dbReference type="ARBA" id="ARBA00022741"/>
    </source>
</evidence>
<dbReference type="CDD" id="cd14014">
    <property type="entry name" value="STKc_PknB_like"/>
    <property type="match status" value="1"/>
</dbReference>
<dbReference type="Pfam" id="PF00069">
    <property type="entry name" value="Pkinase"/>
    <property type="match status" value="1"/>
</dbReference>
<evidence type="ECO:0000259" key="6">
    <source>
        <dbReference type="PROSITE" id="PS50011"/>
    </source>
</evidence>
<dbReference type="Gene3D" id="3.30.200.20">
    <property type="entry name" value="Phosphorylase Kinase, domain 1"/>
    <property type="match status" value="1"/>
</dbReference>
<organism evidence="7 8">
    <name type="scientific">Enhygromyxa salina</name>
    <dbReference type="NCBI Taxonomy" id="215803"/>
    <lineage>
        <taxon>Bacteria</taxon>
        <taxon>Pseudomonadati</taxon>
        <taxon>Myxococcota</taxon>
        <taxon>Polyangia</taxon>
        <taxon>Nannocystales</taxon>
        <taxon>Nannocystaceae</taxon>
        <taxon>Enhygromyxa</taxon>
    </lineage>
</organism>
<dbReference type="PROSITE" id="PS00108">
    <property type="entry name" value="PROTEIN_KINASE_ST"/>
    <property type="match status" value="1"/>
</dbReference>
<dbReference type="GO" id="GO:0004674">
    <property type="term" value="F:protein serine/threonine kinase activity"/>
    <property type="evidence" value="ECO:0007669"/>
    <property type="project" value="UniProtKB-EC"/>
</dbReference>
<accession>A0A2S9Y0I6</accession>
<keyword evidence="3 7" id="KW-0418">Kinase</keyword>
<feature type="region of interest" description="Disordered" evidence="5">
    <location>
        <begin position="1"/>
        <end position="33"/>
    </location>
</feature>
<name>A0A2S9Y0I6_9BACT</name>
<evidence type="ECO:0000313" key="7">
    <source>
        <dbReference type="EMBL" id="PRP98606.1"/>
    </source>
</evidence>
<keyword evidence="2" id="KW-0547">Nucleotide-binding</keyword>
<evidence type="ECO:0000256" key="4">
    <source>
        <dbReference type="ARBA" id="ARBA00022840"/>
    </source>
</evidence>
<evidence type="ECO:0000256" key="3">
    <source>
        <dbReference type="ARBA" id="ARBA00022777"/>
    </source>
</evidence>
<dbReference type="Gene3D" id="1.10.510.10">
    <property type="entry name" value="Transferase(Phosphotransferase) domain 1"/>
    <property type="match status" value="1"/>
</dbReference>
<dbReference type="PANTHER" id="PTHR43289">
    <property type="entry name" value="MITOGEN-ACTIVATED PROTEIN KINASE KINASE KINASE 20-RELATED"/>
    <property type="match status" value="1"/>
</dbReference>
<sequence>MPTVIPASLLRTSTKPATPPTQRGGAERPRRPRELVTPSWLLDPDQAQLVAGTMLAHTKQYQIEGLIGEGGMGWVYRAWDPVLERAVALKVMKPDVPESERDRFRREAIWGARFCHPSIARVFDLVGVPGQGFSWFVMEFLPGRDLGTLVGRARRREQQIPLRLIADVFRQILGALQYSHDCNVIHRDVKPENLFVTRDPNTNFVTSKLLDFGVALDLSKPRTETHLVGDPRYIAPEQTQHGRQVDGRADVYATGMALYEALTNRHPFSDLMGGPFQALLAAQRDRVPAPPSTYLPESYPATLVCGLDVVIQKATAKDPDKRFESARAMQETLADVLRG</sequence>
<dbReference type="AlphaFoldDB" id="A0A2S9Y0I6"/>
<dbReference type="SUPFAM" id="SSF56112">
    <property type="entry name" value="Protein kinase-like (PK-like)"/>
    <property type="match status" value="1"/>
</dbReference>
<dbReference type="PANTHER" id="PTHR43289:SF34">
    <property type="entry name" value="SERINE_THREONINE-PROTEIN KINASE YBDM-RELATED"/>
    <property type="match status" value="1"/>
</dbReference>
<dbReference type="SMART" id="SM00220">
    <property type="entry name" value="S_TKc"/>
    <property type="match status" value="1"/>
</dbReference>
<dbReference type="PROSITE" id="PS50011">
    <property type="entry name" value="PROTEIN_KINASE_DOM"/>
    <property type="match status" value="1"/>
</dbReference>
<gene>
    <name evidence="7" type="primary">pknB_26</name>
    <name evidence="7" type="ORF">ENSA7_65490</name>
</gene>
<evidence type="ECO:0000256" key="5">
    <source>
        <dbReference type="SAM" id="MobiDB-lite"/>
    </source>
</evidence>
<protein>
    <submittedName>
        <fullName evidence="7">Serine/threonine-protein kinase PknB</fullName>
        <ecNumber evidence="7">2.7.11.1</ecNumber>
    </submittedName>
</protein>
<evidence type="ECO:0000256" key="1">
    <source>
        <dbReference type="ARBA" id="ARBA00022679"/>
    </source>
</evidence>
<proteinExistence type="predicted"/>
<dbReference type="InterPro" id="IPR000719">
    <property type="entry name" value="Prot_kinase_dom"/>
</dbReference>
<dbReference type="InterPro" id="IPR008271">
    <property type="entry name" value="Ser/Thr_kinase_AS"/>
</dbReference>
<keyword evidence="4" id="KW-0067">ATP-binding</keyword>
<dbReference type="EMBL" id="PVNL01000124">
    <property type="protein sequence ID" value="PRP98606.1"/>
    <property type="molecule type" value="Genomic_DNA"/>
</dbReference>
<keyword evidence="1 7" id="KW-0808">Transferase</keyword>